<dbReference type="AlphaFoldDB" id="A0A1V6U6F6"/>
<organism evidence="2 3">
    <name type="scientific">Penicillium coprophilum</name>
    <dbReference type="NCBI Taxonomy" id="36646"/>
    <lineage>
        <taxon>Eukaryota</taxon>
        <taxon>Fungi</taxon>
        <taxon>Dikarya</taxon>
        <taxon>Ascomycota</taxon>
        <taxon>Pezizomycotina</taxon>
        <taxon>Eurotiomycetes</taxon>
        <taxon>Eurotiomycetidae</taxon>
        <taxon>Eurotiales</taxon>
        <taxon>Aspergillaceae</taxon>
        <taxon>Penicillium</taxon>
    </lineage>
</organism>
<accession>A0A1V6U6F6</accession>
<sequence>MGPSRTGFHEPPYPALPWKGVWLPGQMGLCLSSPSTESPGRRRTVWSSGPARG</sequence>
<evidence type="ECO:0000313" key="3">
    <source>
        <dbReference type="Proteomes" id="UP000191500"/>
    </source>
</evidence>
<evidence type="ECO:0000256" key="1">
    <source>
        <dbReference type="SAM" id="MobiDB-lite"/>
    </source>
</evidence>
<proteinExistence type="predicted"/>
<gene>
    <name evidence="2" type="ORF">PENCOP_c036G02803</name>
</gene>
<reference evidence="3" key="1">
    <citation type="journal article" date="2017" name="Nat. Microbiol.">
        <title>Global analysis of biosynthetic gene clusters reveals vast potential of secondary metabolite production in Penicillium species.</title>
        <authorList>
            <person name="Nielsen J.C."/>
            <person name="Grijseels S."/>
            <person name="Prigent S."/>
            <person name="Ji B."/>
            <person name="Dainat J."/>
            <person name="Nielsen K.F."/>
            <person name="Frisvad J.C."/>
            <person name="Workman M."/>
            <person name="Nielsen J."/>
        </authorList>
    </citation>
    <scope>NUCLEOTIDE SEQUENCE [LARGE SCALE GENOMIC DNA]</scope>
    <source>
        <strain evidence="3">IBT 31321</strain>
    </source>
</reference>
<name>A0A1V6U6F6_9EURO</name>
<protein>
    <submittedName>
        <fullName evidence="2">Uncharacterized protein</fullName>
    </submittedName>
</protein>
<evidence type="ECO:0000313" key="2">
    <source>
        <dbReference type="EMBL" id="OQE34062.1"/>
    </source>
</evidence>
<dbReference type="Proteomes" id="UP000191500">
    <property type="component" value="Unassembled WGS sequence"/>
</dbReference>
<dbReference type="EMBL" id="MDDG01000036">
    <property type="protein sequence ID" value="OQE34062.1"/>
    <property type="molecule type" value="Genomic_DNA"/>
</dbReference>
<comment type="caution">
    <text evidence="2">The sequence shown here is derived from an EMBL/GenBank/DDBJ whole genome shotgun (WGS) entry which is preliminary data.</text>
</comment>
<keyword evidence="3" id="KW-1185">Reference proteome</keyword>
<feature type="region of interest" description="Disordered" evidence="1">
    <location>
        <begin position="31"/>
        <end position="53"/>
    </location>
</feature>